<dbReference type="RefSeq" id="WP_278287785.1">
    <property type="nucleotide sequence ID" value="NZ_CP104008.1"/>
</dbReference>
<protein>
    <submittedName>
        <fullName evidence="1">Uncharacterized protein</fullName>
    </submittedName>
</protein>
<proteinExistence type="predicted"/>
<accession>A0AAX3TFK3</accession>
<evidence type="ECO:0000313" key="2">
    <source>
        <dbReference type="Proteomes" id="UP001178743"/>
    </source>
</evidence>
<dbReference type="Gene3D" id="1.10.10.60">
    <property type="entry name" value="Homeodomain-like"/>
    <property type="match status" value="1"/>
</dbReference>
<dbReference type="EMBL" id="CP104008">
    <property type="protein sequence ID" value="WFQ92930.1"/>
    <property type="molecule type" value="Genomic_DNA"/>
</dbReference>
<evidence type="ECO:0000313" key="1">
    <source>
        <dbReference type="EMBL" id="WFQ92930.1"/>
    </source>
</evidence>
<reference evidence="1" key="1">
    <citation type="submission" date="2022-06" db="EMBL/GenBank/DDBJ databases">
        <title>Comparative genomic analysis of Mycoplasma feriruminatoris and the Mycoplasma mycoides cluster.</title>
        <authorList>
            <person name="Baby V."/>
            <person name="Ambroset C."/>
            <person name="Gaurivaud P."/>
            <person name="Boury C."/>
            <person name="Guichoux E."/>
            <person name="Lartigue C."/>
            <person name="Tardy F."/>
            <person name="Sirand-Pugnet P."/>
        </authorList>
    </citation>
    <scope>NUCLEOTIDE SEQUENCE</scope>
    <source>
        <strain evidence="1">L14822</strain>
    </source>
</reference>
<organism evidence="1 2">
    <name type="scientific">Mycoplasma feriruminatoris</name>
    <dbReference type="NCBI Taxonomy" id="1179777"/>
    <lineage>
        <taxon>Bacteria</taxon>
        <taxon>Bacillati</taxon>
        <taxon>Mycoplasmatota</taxon>
        <taxon>Mollicutes</taxon>
        <taxon>Mycoplasmataceae</taxon>
        <taxon>Mycoplasma</taxon>
    </lineage>
</organism>
<dbReference type="Proteomes" id="UP001178743">
    <property type="component" value="Chromosome"/>
</dbReference>
<name>A0AAX3TFK3_9MOLU</name>
<sequence length="186" mass="21907">MKKSYEKSLDNLNLEEKTELFATLTDILDFNIRKMMIKFYSVPLRHQDLLSYAWMVFDDLLKVYKSKEFNLKLLLKINNAINLKCIEVCTKSIKNQYQDFNISFTTCNLNKNNKLETTNDNQLQKLIDSYFINCKDELAKSVFEMYLNNLSTKEICNKLKISRNKFIKILNKIICDLQNVVTSALV</sequence>
<gene>
    <name evidence="1" type="ORF">MFERI14822_00723</name>
</gene>
<dbReference type="GeneID" id="90597855"/>
<dbReference type="AlphaFoldDB" id="A0AAX3TFK3"/>